<evidence type="ECO:0000313" key="3">
    <source>
        <dbReference type="EMBL" id="RDY27478.1"/>
    </source>
</evidence>
<reference evidence="3 4" key="1">
    <citation type="journal article" date="2017" name="Genome Announc.">
        <title>Draft Genome Sequence of Romboutsia weinsteinii sp. nov. Strain CCRI-19649(T) Isolated from Surface Water.</title>
        <authorList>
            <person name="Maheux A.F."/>
            <person name="Boudreau D.K."/>
            <person name="Berube E."/>
            <person name="Boissinot M."/>
            <person name="Cantin P."/>
            <person name="Raymond F."/>
            <person name="Corbeil J."/>
            <person name="Omar R.F."/>
            <person name="Bergeron M.G."/>
        </authorList>
    </citation>
    <scope>NUCLEOTIDE SEQUENCE [LARGE SCALE GENOMIC DNA]</scope>
    <source>
        <strain evidence="3 4">CCRI-19649</strain>
    </source>
</reference>
<dbReference type="Pfam" id="PF03816">
    <property type="entry name" value="LytR_cpsA_psr"/>
    <property type="match status" value="1"/>
</dbReference>
<evidence type="ECO:0000256" key="1">
    <source>
        <dbReference type="ARBA" id="ARBA00006068"/>
    </source>
</evidence>
<keyword evidence="4" id="KW-1185">Reference proteome</keyword>
<accession>A0A371J467</accession>
<proteinExistence type="inferred from homology"/>
<dbReference type="InterPro" id="IPR050922">
    <property type="entry name" value="LytR/CpsA/Psr_CW_biosynth"/>
</dbReference>
<feature type="domain" description="Cell envelope-related transcriptional attenuator" evidence="2">
    <location>
        <begin position="41"/>
        <end position="182"/>
    </location>
</feature>
<sequence length="272" mass="30973">MYDKQQAKEVNQTIEKAKETKGITNILLVGVDGDNLEKGNRSDSMMILTVDSKNKDIRLTSLARDTYVDIPGHSTEKLTHAYAYNGISLLLETISKNFELNIDKYVAVSFESFVKIIDTLGGVEVEVTDEEVSQISGVDNSGKQTLTGEQALSYSRIRYIDSAFQRDNRQRVVIQSIYQKLADSSVSELIGVSGDVMQYTKTNLSPLDMLDLANKVMKINDKDIDQVEFPYEGHRNGHIISKEKGYVIEWEKDYNIKELHKFIFDYKNYEKK</sequence>
<organism evidence="3 4">
    <name type="scientific">Romboutsia weinsteinii</name>
    <dbReference type="NCBI Taxonomy" id="2020949"/>
    <lineage>
        <taxon>Bacteria</taxon>
        <taxon>Bacillati</taxon>
        <taxon>Bacillota</taxon>
        <taxon>Clostridia</taxon>
        <taxon>Peptostreptococcales</taxon>
        <taxon>Peptostreptococcaceae</taxon>
        <taxon>Romboutsia</taxon>
    </lineage>
</organism>
<dbReference type="PANTHER" id="PTHR33392:SF6">
    <property type="entry name" value="POLYISOPRENYL-TEICHOIC ACID--PEPTIDOGLYCAN TEICHOIC ACID TRANSFERASE TAGU"/>
    <property type="match status" value="1"/>
</dbReference>
<comment type="similarity">
    <text evidence="1">Belongs to the LytR/CpsA/Psr (LCP) family.</text>
</comment>
<dbReference type="PANTHER" id="PTHR33392">
    <property type="entry name" value="POLYISOPRENYL-TEICHOIC ACID--PEPTIDOGLYCAN TEICHOIC ACID TRANSFERASE TAGU"/>
    <property type="match status" value="1"/>
</dbReference>
<evidence type="ECO:0000259" key="2">
    <source>
        <dbReference type="Pfam" id="PF03816"/>
    </source>
</evidence>
<dbReference type="EMBL" id="NOJY02000013">
    <property type="protein sequence ID" value="RDY27478.1"/>
    <property type="molecule type" value="Genomic_DNA"/>
</dbReference>
<protein>
    <submittedName>
        <fullName evidence="3">LytR family transcriptional regulator</fullName>
    </submittedName>
</protein>
<dbReference type="InterPro" id="IPR004474">
    <property type="entry name" value="LytR_CpsA_psr"/>
</dbReference>
<comment type="caution">
    <text evidence="3">The sequence shown here is derived from an EMBL/GenBank/DDBJ whole genome shotgun (WGS) entry which is preliminary data.</text>
</comment>
<evidence type="ECO:0000313" key="4">
    <source>
        <dbReference type="Proteomes" id="UP000215694"/>
    </source>
</evidence>
<dbReference type="NCBIfam" id="TIGR00350">
    <property type="entry name" value="lytR_cpsA_psr"/>
    <property type="match status" value="1"/>
</dbReference>
<name>A0A371J467_9FIRM</name>
<gene>
    <name evidence="3" type="ORF">CHL78_009365</name>
</gene>
<dbReference type="AlphaFoldDB" id="A0A371J467"/>
<dbReference type="Gene3D" id="3.40.630.190">
    <property type="entry name" value="LCP protein"/>
    <property type="match status" value="1"/>
</dbReference>
<dbReference type="OrthoDB" id="305468at2"/>
<dbReference type="Proteomes" id="UP000215694">
    <property type="component" value="Unassembled WGS sequence"/>
</dbReference>